<sequence>MSDGRRNETNLQTEILCKSAQMMINFGDESISLFANERTGLSGHQPRNESYGGDLLRKNHSRPAEASGTSDQGCDSNPDLYNLTEQN</sequence>
<keyword evidence="3" id="KW-1185">Reference proteome</keyword>
<evidence type="ECO:0000313" key="2">
    <source>
        <dbReference type="EMBL" id="GIX91288.1"/>
    </source>
</evidence>
<dbReference type="EMBL" id="BPLQ01002314">
    <property type="protein sequence ID" value="GIX91288.1"/>
    <property type="molecule type" value="Genomic_DNA"/>
</dbReference>
<proteinExistence type="predicted"/>
<feature type="region of interest" description="Disordered" evidence="1">
    <location>
        <begin position="37"/>
        <end position="87"/>
    </location>
</feature>
<dbReference type="Proteomes" id="UP001054837">
    <property type="component" value="Unassembled WGS sequence"/>
</dbReference>
<accession>A0AAV4P2P4</accession>
<evidence type="ECO:0000313" key="3">
    <source>
        <dbReference type="Proteomes" id="UP001054837"/>
    </source>
</evidence>
<name>A0AAV4P2P4_9ARAC</name>
<reference evidence="2 3" key="1">
    <citation type="submission" date="2021-06" db="EMBL/GenBank/DDBJ databases">
        <title>Caerostris darwini draft genome.</title>
        <authorList>
            <person name="Kono N."/>
            <person name="Arakawa K."/>
        </authorList>
    </citation>
    <scope>NUCLEOTIDE SEQUENCE [LARGE SCALE GENOMIC DNA]</scope>
</reference>
<gene>
    <name evidence="2" type="ORF">CDAR_127971</name>
</gene>
<comment type="caution">
    <text evidence="2">The sequence shown here is derived from an EMBL/GenBank/DDBJ whole genome shotgun (WGS) entry which is preliminary data.</text>
</comment>
<organism evidence="2 3">
    <name type="scientific">Caerostris darwini</name>
    <dbReference type="NCBI Taxonomy" id="1538125"/>
    <lineage>
        <taxon>Eukaryota</taxon>
        <taxon>Metazoa</taxon>
        <taxon>Ecdysozoa</taxon>
        <taxon>Arthropoda</taxon>
        <taxon>Chelicerata</taxon>
        <taxon>Arachnida</taxon>
        <taxon>Araneae</taxon>
        <taxon>Araneomorphae</taxon>
        <taxon>Entelegynae</taxon>
        <taxon>Araneoidea</taxon>
        <taxon>Araneidae</taxon>
        <taxon>Caerostris</taxon>
    </lineage>
</organism>
<evidence type="ECO:0000256" key="1">
    <source>
        <dbReference type="SAM" id="MobiDB-lite"/>
    </source>
</evidence>
<dbReference type="AlphaFoldDB" id="A0AAV4P2P4"/>
<protein>
    <submittedName>
        <fullName evidence="2">Uncharacterized protein</fullName>
    </submittedName>
</protein>